<evidence type="ECO:0000313" key="2">
    <source>
        <dbReference type="EMBL" id="MFD2111785.1"/>
    </source>
</evidence>
<feature type="region of interest" description="Disordered" evidence="1">
    <location>
        <begin position="125"/>
        <end position="174"/>
    </location>
</feature>
<reference evidence="3" key="1">
    <citation type="journal article" date="2019" name="Int. J. Syst. Evol. Microbiol.">
        <title>The Global Catalogue of Microorganisms (GCM) 10K type strain sequencing project: providing services to taxonomists for standard genome sequencing and annotation.</title>
        <authorList>
            <consortium name="The Broad Institute Genomics Platform"/>
            <consortium name="The Broad Institute Genome Sequencing Center for Infectious Disease"/>
            <person name="Wu L."/>
            <person name="Ma J."/>
        </authorList>
    </citation>
    <scope>NUCLEOTIDE SEQUENCE [LARGE SCALE GENOMIC DNA]</scope>
    <source>
        <strain evidence="3">KACC 12597</strain>
    </source>
</reference>
<feature type="compositionally biased region" description="Basic and acidic residues" evidence="1">
    <location>
        <begin position="149"/>
        <end position="174"/>
    </location>
</feature>
<keyword evidence="3" id="KW-1185">Reference proteome</keyword>
<dbReference type="RefSeq" id="WP_386025504.1">
    <property type="nucleotide sequence ID" value="NZ_JBHUHX010000016.1"/>
</dbReference>
<gene>
    <name evidence="2" type="ORF">ACFSJC_08035</name>
</gene>
<sequence length="174" mass="20132">MKDPRFQTQIAATVGGMLLGFALIGASAAYAKPDMDIDSRIERMADQFDLTNDQQSQIRTILENARVQREQQRLEVREQIESVLTSEQKSKRDSRLKERMDRRLERMTDRLDLSDEQVAKMKALFEEASNNPDLTKTEVRQRISGILTEEQRSELRDNRRPPHRGDRGSRPDCG</sequence>
<dbReference type="Proteomes" id="UP001597337">
    <property type="component" value="Unassembled WGS sequence"/>
</dbReference>
<dbReference type="PANTHER" id="PTHR38102">
    <property type="entry name" value="PERIPLASMIC CHAPERONE SPY"/>
    <property type="match status" value="1"/>
</dbReference>
<comment type="caution">
    <text evidence="2">The sequence shown here is derived from an EMBL/GenBank/DDBJ whole genome shotgun (WGS) entry which is preliminary data.</text>
</comment>
<organism evidence="2 3">
    <name type="scientific">Thiorhodococcus fuscus</name>
    <dbReference type="NCBI Taxonomy" id="527200"/>
    <lineage>
        <taxon>Bacteria</taxon>
        <taxon>Pseudomonadati</taxon>
        <taxon>Pseudomonadota</taxon>
        <taxon>Gammaproteobacteria</taxon>
        <taxon>Chromatiales</taxon>
        <taxon>Chromatiaceae</taxon>
        <taxon>Thiorhodococcus</taxon>
    </lineage>
</organism>
<dbReference type="PANTHER" id="PTHR38102:SF1">
    <property type="entry name" value="PERIPLASMIC CHAPERONE SPY"/>
    <property type="match status" value="1"/>
</dbReference>
<protein>
    <submittedName>
        <fullName evidence="2">Spy/CpxP family protein refolding chaperone</fullName>
    </submittedName>
</protein>
<feature type="compositionally biased region" description="Basic and acidic residues" evidence="1">
    <location>
        <begin position="88"/>
        <end position="101"/>
    </location>
</feature>
<feature type="region of interest" description="Disordered" evidence="1">
    <location>
        <begin position="82"/>
        <end position="101"/>
    </location>
</feature>
<proteinExistence type="predicted"/>
<accession>A0ABW4Y7W2</accession>
<dbReference type="InterPro" id="IPR052211">
    <property type="entry name" value="Cpx_auxiliary_protein"/>
</dbReference>
<evidence type="ECO:0000256" key="1">
    <source>
        <dbReference type="SAM" id="MobiDB-lite"/>
    </source>
</evidence>
<dbReference type="EMBL" id="JBHUHX010000016">
    <property type="protein sequence ID" value="MFD2111785.1"/>
    <property type="molecule type" value="Genomic_DNA"/>
</dbReference>
<evidence type="ECO:0000313" key="3">
    <source>
        <dbReference type="Proteomes" id="UP001597337"/>
    </source>
</evidence>
<name>A0ABW4Y7W2_9GAMM</name>